<dbReference type="Pfam" id="PF00589">
    <property type="entry name" value="Phage_integrase"/>
    <property type="match status" value="1"/>
</dbReference>
<dbReference type="OrthoDB" id="5429327at2"/>
<evidence type="ECO:0000313" key="5">
    <source>
        <dbReference type="Proteomes" id="UP000069205"/>
    </source>
</evidence>
<evidence type="ECO:0000259" key="3">
    <source>
        <dbReference type="PROSITE" id="PS51898"/>
    </source>
</evidence>
<dbReference type="InterPro" id="IPR002104">
    <property type="entry name" value="Integrase_catalytic"/>
</dbReference>
<reference evidence="4 5" key="1">
    <citation type="journal article" date="2015" name="Proc. Natl. Acad. Sci. U.S.A.">
        <title>Expanded metabolic versatility of ubiquitous nitrite-oxidizing bacteria from the genus Nitrospira.</title>
        <authorList>
            <person name="Koch H."/>
            <person name="Lucker S."/>
            <person name="Albertsen M."/>
            <person name="Kitzinger K."/>
            <person name="Herbold C."/>
            <person name="Spieck E."/>
            <person name="Nielsen P.H."/>
            <person name="Wagner M."/>
            <person name="Daims H."/>
        </authorList>
    </citation>
    <scope>NUCLEOTIDE SEQUENCE [LARGE SCALE GENOMIC DNA]</scope>
    <source>
        <strain evidence="4 5">NSP M-1</strain>
    </source>
</reference>
<dbReference type="EMBL" id="CP011801">
    <property type="protein sequence ID" value="ALA57968.1"/>
    <property type="molecule type" value="Genomic_DNA"/>
</dbReference>
<dbReference type="RefSeq" id="WP_053379199.1">
    <property type="nucleotide sequence ID" value="NZ_CP011801.1"/>
</dbReference>
<evidence type="ECO:0000256" key="1">
    <source>
        <dbReference type="ARBA" id="ARBA00023172"/>
    </source>
</evidence>
<dbReference type="InterPro" id="IPR011010">
    <property type="entry name" value="DNA_brk_join_enz"/>
</dbReference>
<keyword evidence="1" id="KW-0233">DNA recombination</keyword>
<evidence type="ECO:0000256" key="2">
    <source>
        <dbReference type="SAM" id="MobiDB-lite"/>
    </source>
</evidence>
<dbReference type="GO" id="GO:0003677">
    <property type="term" value="F:DNA binding"/>
    <property type="evidence" value="ECO:0007669"/>
    <property type="project" value="InterPro"/>
</dbReference>
<accession>A0A0K2GAJ9</accession>
<evidence type="ECO:0000313" key="4">
    <source>
        <dbReference type="EMBL" id="ALA57968.1"/>
    </source>
</evidence>
<dbReference type="KEGG" id="nmv:NITMOv2_1543"/>
<keyword evidence="5" id="KW-1185">Reference proteome</keyword>
<feature type="region of interest" description="Disordered" evidence="2">
    <location>
        <begin position="367"/>
        <end position="392"/>
    </location>
</feature>
<dbReference type="PATRIC" id="fig|42253.5.peg.1518"/>
<dbReference type="Gene3D" id="1.10.443.10">
    <property type="entry name" value="Intergrase catalytic core"/>
    <property type="match status" value="1"/>
</dbReference>
<sequence length="392" mass="45218">MGRTSGGGTVTRLGEKRYLIKWHQGRGRPNIRKIIYGTRETANRALQTLRERFYSGIFGWPQQMETKVAELTQLVVADYRTNNYKSVRSAEQLQAFWNAFAGNMLAETVTATDLRTWSTEWRENGLSTARVNRRVSFLLRAYRLGAAEKPPLVTSIPQWSKLKEAPPRSGYRTWDEFVKVRDLLPPHARVPVTIEYWLGTRQAETMSLEWPQIYFNHQSRTVEIRLASEDTKTEEERVAVMGGDLYDVLGEWYKHTRKVHPDCRWVCHLNGRKLASIKSSWRTACVAAGLGRFDNPKGRFVGNRRYRGALIHDFRRTAVSNMEDAGVPRKVAMAISGHKTDSVYRRYHIVKKSDLIEAGRRLLEHHQREHGHGEHLVNSPRPERSAAEKRTP</sequence>
<dbReference type="Proteomes" id="UP000069205">
    <property type="component" value="Chromosome"/>
</dbReference>
<dbReference type="InterPro" id="IPR013762">
    <property type="entry name" value="Integrase-like_cat_sf"/>
</dbReference>
<dbReference type="PROSITE" id="PS51898">
    <property type="entry name" value="TYR_RECOMBINASE"/>
    <property type="match status" value="1"/>
</dbReference>
<protein>
    <submittedName>
        <fullName evidence="4">Putative Phage integrase</fullName>
    </submittedName>
</protein>
<organism evidence="4 5">
    <name type="scientific">Nitrospira moscoviensis</name>
    <dbReference type="NCBI Taxonomy" id="42253"/>
    <lineage>
        <taxon>Bacteria</taxon>
        <taxon>Pseudomonadati</taxon>
        <taxon>Nitrospirota</taxon>
        <taxon>Nitrospiria</taxon>
        <taxon>Nitrospirales</taxon>
        <taxon>Nitrospiraceae</taxon>
        <taxon>Nitrospira</taxon>
    </lineage>
</organism>
<dbReference type="GO" id="GO:0015074">
    <property type="term" value="P:DNA integration"/>
    <property type="evidence" value="ECO:0007669"/>
    <property type="project" value="InterPro"/>
</dbReference>
<dbReference type="SUPFAM" id="SSF56349">
    <property type="entry name" value="DNA breaking-rejoining enzymes"/>
    <property type="match status" value="1"/>
</dbReference>
<dbReference type="STRING" id="42253.NITMOv2_1543"/>
<dbReference type="GO" id="GO:0006310">
    <property type="term" value="P:DNA recombination"/>
    <property type="evidence" value="ECO:0007669"/>
    <property type="project" value="UniProtKB-KW"/>
</dbReference>
<feature type="domain" description="Tyr recombinase" evidence="3">
    <location>
        <begin position="149"/>
        <end position="360"/>
    </location>
</feature>
<name>A0A0K2GAJ9_NITMO</name>
<dbReference type="AlphaFoldDB" id="A0A0K2GAJ9"/>
<proteinExistence type="predicted"/>
<gene>
    <name evidence="4" type="ORF">NITMOv2_1543</name>
</gene>